<dbReference type="EMBL" id="QXFT01008578">
    <property type="protein sequence ID" value="KAE9264107.1"/>
    <property type="molecule type" value="Genomic_DNA"/>
</dbReference>
<feature type="compositionally biased region" description="Low complexity" evidence="1">
    <location>
        <begin position="52"/>
        <end position="137"/>
    </location>
</feature>
<feature type="region of interest" description="Disordered" evidence="1">
    <location>
        <begin position="48"/>
        <end position="146"/>
    </location>
</feature>
<dbReference type="Proteomes" id="UP000435112">
    <property type="component" value="Unassembled WGS sequence"/>
</dbReference>
<reference evidence="5 7" key="1">
    <citation type="submission" date="2018-09" db="EMBL/GenBank/DDBJ databases">
        <title>Genomic investigation of the strawberry pathogen Phytophthora fragariae indicates pathogenicity is determined by transcriptional variation in three key races.</title>
        <authorList>
            <person name="Adams T.M."/>
            <person name="Armitage A.D."/>
            <person name="Sobczyk M.K."/>
            <person name="Bates H.J."/>
            <person name="Dunwell J.M."/>
            <person name="Nellist C.F."/>
            <person name="Harrison R.J."/>
        </authorList>
    </citation>
    <scope>NUCLEOTIDE SEQUENCE [LARGE SCALE GENOMIC DNA]</scope>
    <source>
        <strain evidence="2 5">SCRP249</strain>
        <strain evidence="3 7">SCRP324</strain>
        <strain evidence="4 6">SCRP333</strain>
    </source>
</reference>
<dbReference type="EMBL" id="QXFU01008786">
    <property type="protein sequence ID" value="KAE8955912.1"/>
    <property type="molecule type" value="Genomic_DNA"/>
</dbReference>
<evidence type="ECO:0000313" key="6">
    <source>
        <dbReference type="Proteomes" id="UP000434957"/>
    </source>
</evidence>
<evidence type="ECO:0000256" key="1">
    <source>
        <dbReference type="SAM" id="MobiDB-lite"/>
    </source>
</evidence>
<evidence type="ECO:0000313" key="5">
    <source>
        <dbReference type="Proteomes" id="UP000429607"/>
    </source>
</evidence>
<evidence type="ECO:0008006" key="8">
    <source>
        <dbReference type="Google" id="ProtNLM"/>
    </source>
</evidence>
<sequence>YAAGSGDECKNYLGRSCAANELVDSGAFTSRNGGTALKTIKGVSTFVKYTPSSSGTSSSQQQQQQSSQANGSQQQQSSQKNDSEQQQQSSQTNDSEQQQEQQQSSETNDSEQQQQSSEANESEQQQEQQQEQQPSQNFDGNWGMWGSQFHSRKLAVETSNLEKEWQQTSGNFGVGKLD</sequence>
<dbReference type="Proteomes" id="UP000429607">
    <property type="component" value="Unassembled WGS sequence"/>
</dbReference>
<feature type="non-terminal residue" evidence="2">
    <location>
        <position position="1"/>
    </location>
</feature>
<organism evidence="2 5">
    <name type="scientific">Phytophthora rubi</name>
    <dbReference type="NCBI Taxonomy" id="129364"/>
    <lineage>
        <taxon>Eukaryota</taxon>
        <taxon>Sar</taxon>
        <taxon>Stramenopiles</taxon>
        <taxon>Oomycota</taxon>
        <taxon>Peronosporomycetes</taxon>
        <taxon>Peronosporales</taxon>
        <taxon>Peronosporaceae</taxon>
        <taxon>Phytophthora</taxon>
    </lineage>
</organism>
<evidence type="ECO:0000313" key="3">
    <source>
        <dbReference type="EMBL" id="KAE8955912.1"/>
    </source>
</evidence>
<evidence type="ECO:0000313" key="4">
    <source>
        <dbReference type="EMBL" id="KAE9264107.1"/>
    </source>
</evidence>
<evidence type="ECO:0000313" key="7">
    <source>
        <dbReference type="Proteomes" id="UP000435112"/>
    </source>
</evidence>
<dbReference type="OrthoDB" id="128370at2759"/>
<proteinExistence type="predicted"/>
<gene>
    <name evidence="2" type="ORF">PR001_g31942</name>
    <name evidence="3" type="ORF">PR002_g31639</name>
    <name evidence="4" type="ORF">PR003_g32910</name>
</gene>
<protein>
    <recommendedName>
        <fullName evidence="8">Pectate lyase</fullName>
    </recommendedName>
</protein>
<name>A0A6A3GHE3_9STRA</name>
<dbReference type="EMBL" id="QXFV01008920">
    <property type="protein sequence ID" value="KAE8955856.1"/>
    <property type="molecule type" value="Genomic_DNA"/>
</dbReference>
<comment type="caution">
    <text evidence="2">The sequence shown here is derived from an EMBL/GenBank/DDBJ whole genome shotgun (WGS) entry which is preliminary data.</text>
</comment>
<dbReference type="Proteomes" id="UP000434957">
    <property type="component" value="Unassembled WGS sequence"/>
</dbReference>
<evidence type="ECO:0000313" key="2">
    <source>
        <dbReference type="EMBL" id="KAE8955856.1"/>
    </source>
</evidence>
<dbReference type="AlphaFoldDB" id="A0A6A3GHE3"/>
<keyword evidence="6" id="KW-1185">Reference proteome</keyword>
<accession>A0A6A3GHE3</accession>